<dbReference type="InterPro" id="IPR016131">
    <property type="entry name" value="Haemerythrin_Fe_BS"/>
</dbReference>
<dbReference type="InterPro" id="IPR012827">
    <property type="entry name" value="Hemerythrin_metal-bd"/>
</dbReference>
<keyword evidence="6" id="KW-1185">Reference proteome</keyword>
<protein>
    <submittedName>
        <fullName evidence="5">Hemerythrin</fullName>
    </submittedName>
</protein>
<dbReference type="PANTHER" id="PTHR37164">
    <property type="entry name" value="BACTERIOHEMERYTHRIN"/>
    <property type="match status" value="1"/>
</dbReference>
<dbReference type="Proteomes" id="UP000767854">
    <property type="component" value="Unassembled WGS sequence"/>
</dbReference>
<evidence type="ECO:0000313" key="6">
    <source>
        <dbReference type="Proteomes" id="UP000767854"/>
    </source>
</evidence>
<reference evidence="5 6" key="1">
    <citation type="submission" date="2021-01" db="EMBL/GenBank/DDBJ databases">
        <title>Genomic Encyclopedia of Type Strains, Phase IV (KMG-IV): sequencing the most valuable type-strain genomes for metagenomic binning, comparative biology and taxonomic classification.</title>
        <authorList>
            <person name="Goeker M."/>
        </authorList>
    </citation>
    <scope>NUCLEOTIDE SEQUENCE [LARGE SCALE GENOMIC DNA]</scope>
    <source>
        <strain evidence="5 6">DSM 24436</strain>
    </source>
</reference>
<dbReference type="NCBIfam" id="TIGR02481">
    <property type="entry name" value="hemeryth_dom"/>
    <property type="match status" value="1"/>
</dbReference>
<dbReference type="CDD" id="cd12107">
    <property type="entry name" value="Hemerythrin"/>
    <property type="match status" value="1"/>
</dbReference>
<evidence type="ECO:0000256" key="3">
    <source>
        <dbReference type="ARBA" id="ARBA00023004"/>
    </source>
</evidence>
<comment type="caution">
    <text evidence="5">The sequence shown here is derived from an EMBL/GenBank/DDBJ whole genome shotgun (WGS) entry which is preliminary data.</text>
</comment>
<evidence type="ECO:0000256" key="2">
    <source>
        <dbReference type="ARBA" id="ARBA00022723"/>
    </source>
</evidence>
<comment type="similarity">
    <text evidence="1">Belongs to the hemerythrin family.</text>
</comment>
<dbReference type="InterPro" id="IPR050669">
    <property type="entry name" value="Hemerythrin"/>
</dbReference>
<dbReference type="Gene3D" id="1.20.120.50">
    <property type="entry name" value="Hemerythrin-like"/>
    <property type="match status" value="1"/>
</dbReference>
<dbReference type="SUPFAM" id="SSF47188">
    <property type="entry name" value="Hemerythrin-like"/>
    <property type="match status" value="1"/>
</dbReference>
<name>A0ABS2MUH5_9FIRM</name>
<dbReference type="InterPro" id="IPR035938">
    <property type="entry name" value="Hemerythrin-like_sf"/>
</dbReference>
<dbReference type="EMBL" id="JAFBDT010000069">
    <property type="protein sequence ID" value="MBM7563062.1"/>
    <property type="molecule type" value="Genomic_DNA"/>
</dbReference>
<dbReference type="PROSITE" id="PS00550">
    <property type="entry name" value="HEMERYTHRINS"/>
    <property type="match status" value="1"/>
</dbReference>
<dbReference type="InterPro" id="IPR012312">
    <property type="entry name" value="Hemerythrin-like"/>
</dbReference>
<dbReference type="RefSeq" id="WP_204665484.1">
    <property type="nucleotide sequence ID" value="NZ_JAFBDT010000069.1"/>
</dbReference>
<dbReference type="Pfam" id="PF01814">
    <property type="entry name" value="Hemerythrin"/>
    <property type="match status" value="1"/>
</dbReference>
<gene>
    <name evidence="5" type="ORF">JOC49_002642</name>
</gene>
<dbReference type="NCBIfam" id="NF033749">
    <property type="entry name" value="bact_hemeryth"/>
    <property type="match status" value="1"/>
</dbReference>
<sequence>MFIWKKEFELGIKSIDEQHKCLLDLGNRINELLVNHDDDDDNYDEIYEVIEELRAYTVYHFNTEEELFLKYNYPEYHAHKKEHDDFVAFLKSVNPEDIDENQKGFLKKLLAQIVQWVFKHIITTDYMYKDYLLRIGMK</sequence>
<accession>A0ABS2MUH5</accession>
<keyword evidence="2" id="KW-0479">Metal-binding</keyword>
<organism evidence="5 6">
    <name type="scientific">Fusibacter tunisiensis</name>
    <dbReference type="NCBI Taxonomy" id="1008308"/>
    <lineage>
        <taxon>Bacteria</taxon>
        <taxon>Bacillati</taxon>
        <taxon>Bacillota</taxon>
        <taxon>Clostridia</taxon>
        <taxon>Eubacteriales</taxon>
        <taxon>Eubacteriales Family XII. Incertae Sedis</taxon>
        <taxon>Fusibacter</taxon>
    </lineage>
</organism>
<proteinExistence type="inferred from homology"/>
<evidence type="ECO:0000256" key="1">
    <source>
        <dbReference type="ARBA" id="ARBA00010587"/>
    </source>
</evidence>
<evidence type="ECO:0000259" key="4">
    <source>
        <dbReference type="Pfam" id="PF01814"/>
    </source>
</evidence>
<feature type="domain" description="Hemerythrin-like" evidence="4">
    <location>
        <begin position="11"/>
        <end position="128"/>
    </location>
</feature>
<dbReference type="PANTHER" id="PTHR37164:SF1">
    <property type="entry name" value="BACTERIOHEMERYTHRIN"/>
    <property type="match status" value="1"/>
</dbReference>
<evidence type="ECO:0000313" key="5">
    <source>
        <dbReference type="EMBL" id="MBM7563062.1"/>
    </source>
</evidence>
<keyword evidence="3" id="KW-0408">Iron</keyword>